<feature type="non-terminal residue" evidence="3">
    <location>
        <position position="126"/>
    </location>
</feature>
<feature type="chain" id="PRO_5040735210" evidence="2">
    <location>
        <begin position="24"/>
        <end position="126"/>
    </location>
</feature>
<protein>
    <submittedName>
        <fullName evidence="3">Uncharacterized protein</fullName>
    </submittedName>
</protein>
<reference evidence="3" key="1">
    <citation type="submission" date="2022-07" db="EMBL/GenBank/DDBJ databases">
        <title>Phylogenomic reconstructions and comparative analyses of Kickxellomycotina fungi.</title>
        <authorList>
            <person name="Reynolds N.K."/>
            <person name="Stajich J.E."/>
            <person name="Barry K."/>
            <person name="Grigoriev I.V."/>
            <person name="Crous P."/>
            <person name="Smith M.E."/>
        </authorList>
    </citation>
    <scope>NUCLEOTIDE SEQUENCE</scope>
    <source>
        <strain evidence="3">RSA 567</strain>
    </source>
</reference>
<evidence type="ECO:0000256" key="1">
    <source>
        <dbReference type="SAM" id="MobiDB-lite"/>
    </source>
</evidence>
<organism evidence="3 4">
    <name type="scientific">Dimargaris verticillata</name>
    <dbReference type="NCBI Taxonomy" id="2761393"/>
    <lineage>
        <taxon>Eukaryota</taxon>
        <taxon>Fungi</taxon>
        <taxon>Fungi incertae sedis</taxon>
        <taxon>Zoopagomycota</taxon>
        <taxon>Kickxellomycotina</taxon>
        <taxon>Dimargaritomycetes</taxon>
        <taxon>Dimargaritales</taxon>
        <taxon>Dimargaritaceae</taxon>
        <taxon>Dimargaris</taxon>
    </lineage>
</organism>
<dbReference type="AlphaFoldDB" id="A0A9W8B658"/>
<evidence type="ECO:0000313" key="4">
    <source>
        <dbReference type="Proteomes" id="UP001151582"/>
    </source>
</evidence>
<feature type="signal peptide" evidence="2">
    <location>
        <begin position="1"/>
        <end position="23"/>
    </location>
</feature>
<keyword evidence="4" id="KW-1185">Reference proteome</keyword>
<accession>A0A9W8B658</accession>
<evidence type="ECO:0000256" key="2">
    <source>
        <dbReference type="SAM" id="SignalP"/>
    </source>
</evidence>
<keyword evidence="2" id="KW-0732">Signal</keyword>
<evidence type="ECO:0000313" key="3">
    <source>
        <dbReference type="EMBL" id="KAJ1976879.1"/>
    </source>
</evidence>
<dbReference type="EMBL" id="JANBQB010000393">
    <property type="protein sequence ID" value="KAJ1976879.1"/>
    <property type="molecule type" value="Genomic_DNA"/>
</dbReference>
<sequence length="126" mass="13372">MKSIVALGALIALTLYGPSTAHAALSSPAHSLGTGAQSSPTHLIRRADQASPPAPGASSKSAQALLYLTAEDKKLVTSWSDRYQKRTADFSTITKEIWDYAIGVGAIKKDWAGFKEIQDIIDVSVT</sequence>
<feature type="region of interest" description="Disordered" evidence="1">
    <location>
        <begin position="25"/>
        <end position="59"/>
    </location>
</feature>
<proteinExistence type="predicted"/>
<gene>
    <name evidence="3" type="ORF">H4R34_003813</name>
</gene>
<name>A0A9W8B658_9FUNG</name>
<comment type="caution">
    <text evidence="3">The sequence shown here is derived from an EMBL/GenBank/DDBJ whole genome shotgun (WGS) entry which is preliminary data.</text>
</comment>
<dbReference type="Proteomes" id="UP001151582">
    <property type="component" value="Unassembled WGS sequence"/>
</dbReference>